<evidence type="ECO:0000313" key="2">
    <source>
        <dbReference type="Proteomes" id="UP000027195"/>
    </source>
</evidence>
<dbReference type="HOGENOM" id="CLU_847282_0_0_1"/>
<accession>A0A067MC55</accession>
<reference evidence="2" key="1">
    <citation type="journal article" date="2014" name="Proc. Natl. Acad. Sci. U.S.A.">
        <title>Extensive sampling of basidiomycete genomes demonstrates inadequacy of the white-rot/brown-rot paradigm for wood decay fungi.</title>
        <authorList>
            <person name="Riley R."/>
            <person name="Salamov A.A."/>
            <person name="Brown D.W."/>
            <person name="Nagy L.G."/>
            <person name="Floudas D."/>
            <person name="Held B.W."/>
            <person name="Levasseur A."/>
            <person name="Lombard V."/>
            <person name="Morin E."/>
            <person name="Otillar R."/>
            <person name="Lindquist E.A."/>
            <person name="Sun H."/>
            <person name="LaButti K.M."/>
            <person name="Schmutz J."/>
            <person name="Jabbour D."/>
            <person name="Luo H."/>
            <person name="Baker S.E."/>
            <person name="Pisabarro A.G."/>
            <person name="Walton J.D."/>
            <person name="Blanchette R.A."/>
            <person name="Henrissat B."/>
            <person name="Martin F."/>
            <person name="Cullen D."/>
            <person name="Hibbett D.S."/>
            <person name="Grigoriev I.V."/>
        </authorList>
    </citation>
    <scope>NUCLEOTIDE SEQUENCE [LARGE SCALE GENOMIC DNA]</scope>
    <source>
        <strain evidence="2">FD-172 SS1</strain>
    </source>
</reference>
<keyword evidence="2" id="KW-1185">Reference proteome</keyword>
<dbReference type="Proteomes" id="UP000027195">
    <property type="component" value="Unassembled WGS sequence"/>
</dbReference>
<sequence length="328" mass="37484">MRNLCSIVLPNWYPPLKQLFPTPHLHTLSLNGWDHDCLDPLRELSGLRSLSVELCCFAELTLDSALTVALLNSRDTLTKLSLDNFEWLIPTHSANLGELIWPNVVELGMWGRVEDCPDSDLNLAHHFPSVRQFGCKTALRGWDRPFNVPFMSRLSSLDAPLDLVKFSRDIGGPLQRAVIYLLNDYTQLDAYLPPDIRSIKFDYGIECTIDPLRQLEELATACRRVAYLAVDCKLDPRPVTTRGTLQLLYNCSVECLSPGRQAKTPLITSTTIRIWKGLPRALSSSYRPFGSSRWVRYTITRRTGRGPLRRMEYFRTFLKSQTRRDVTI</sequence>
<dbReference type="InParanoid" id="A0A067MC55"/>
<evidence type="ECO:0008006" key="3">
    <source>
        <dbReference type="Google" id="ProtNLM"/>
    </source>
</evidence>
<dbReference type="EMBL" id="KL198078">
    <property type="protein sequence ID" value="KDQ09462.1"/>
    <property type="molecule type" value="Genomic_DNA"/>
</dbReference>
<proteinExistence type="predicted"/>
<name>A0A067MC55_BOTB1</name>
<evidence type="ECO:0000313" key="1">
    <source>
        <dbReference type="EMBL" id="KDQ09462.1"/>
    </source>
</evidence>
<gene>
    <name evidence="1" type="ORF">BOTBODRAFT_527104</name>
</gene>
<protein>
    <recommendedName>
        <fullName evidence="3">F-box domain-containing protein</fullName>
    </recommendedName>
</protein>
<organism evidence="1 2">
    <name type="scientific">Botryobasidium botryosum (strain FD-172 SS1)</name>
    <dbReference type="NCBI Taxonomy" id="930990"/>
    <lineage>
        <taxon>Eukaryota</taxon>
        <taxon>Fungi</taxon>
        <taxon>Dikarya</taxon>
        <taxon>Basidiomycota</taxon>
        <taxon>Agaricomycotina</taxon>
        <taxon>Agaricomycetes</taxon>
        <taxon>Cantharellales</taxon>
        <taxon>Botryobasidiaceae</taxon>
        <taxon>Botryobasidium</taxon>
    </lineage>
</organism>
<dbReference type="AlphaFoldDB" id="A0A067MC55"/>